<sequence length="122" mass="13622">MKKLSAVLVAACLLGLSAPSFAKVTPIKFAKGSYCGSFDGNHSGRTFTLHLDAGQLLEIGYTDYDYYSAKDIIVKDPKGRTLQPEEQDFDYGRWITRTKGVHKVNIIRYPNSTHAHITFCAY</sequence>
<evidence type="ECO:0000313" key="2">
    <source>
        <dbReference type="EMBL" id="OOR91371.1"/>
    </source>
</evidence>
<dbReference type="Proteomes" id="UP000255279">
    <property type="component" value="Unassembled WGS sequence"/>
</dbReference>
<dbReference type="EMBL" id="UGQE01000004">
    <property type="protein sequence ID" value="STZ13986.1"/>
    <property type="molecule type" value="Genomic_DNA"/>
</dbReference>
<dbReference type="STRING" id="34060.B0181_03470"/>
<reference evidence="3 5" key="2">
    <citation type="submission" date="2018-06" db="EMBL/GenBank/DDBJ databases">
        <authorList>
            <consortium name="Pathogen Informatics"/>
            <person name="Doyle S."/>
        </authorList>
    </citation>
    <scope>NUCLEOTIDE SEQUENCE [LARGE SCALE GENOMIC DNA]</scope>
    <source>
        <strain evidence="3 5">NCTC10293</strain>
    </source>
</reference>
<organism evidence="2 4">
    <name type="scientific">Moraxella caviae</name>
    <dbReference type="NCBI Taxonomy" id="34060"/>
    <lineage>
        <taxon>Bacteria</taxon>
        <taxon>Pseudomonadati</taxon>
        <taxon>Pseudomonadota</taxon>
        <taxon>Gammaproteobacteria</taxon>
        <taxon>Moraxellales</taxon>
        <taxon>Moraxellaceae</taxon>
        <taxon>Moraxella</taxon>
    </lineage>
</organism>
<dbReference type="AlphaFoldDB" id="A0A1T0A7S4"/>
<evidence type="ECO:0000313" key="3">
    <source>
        <dbReference type="EMBL" id="STZ13986.1"/>
    </source>
</evidence>
<feature type="chain" id="PRO_5044062788" evidence="1">
    <location>
        <begin position="23"/>
        <end position="122"/>
    </location>
</feature>
<keyword evidence="4" id="KW-1185">Reference proteome</keyword>
<dbReference type="RefSeq" id="WP_078276088.1">
    <property type="nucleotide sequence ID" value="NZ_CAACXO010000077.1"/>
</dbReference>
<dbReference type="OrthoDB" id="6650153at2"/>
<proteinExistence type="predicted"/>
<reference evidence="2 4" key="1">
    <citation type="submission" date="2017-02" db="EMBL/GenBank/DDBJ databases">
        <title>Draft genome sequence of Moraxella caviae CCUG 355 type strain.</title>
        <authorList>
            <person name="Engstrom-Jakobsson H."/>
            <person name="Salva-Serra F."/>
            <person name="Thorell K."/>
            <person name="Gonzales-Siles L."/>
            <person name="Karlsson R."/>
            <person name="Boulund F."/>
            <person name="Engstrand L."/>
            <person name="Moore E."/>
        </authorList>
    </citation>
    <scope>NUCLEOTIDE SEQUENCE [LARGE SCALE GENOMIC DNA]</scope>
    <source>
        <strain evidence="2 4">CCUG 355</strain>
    </source>
</reference>
<dbReference type="Proteomes" id="UP000190435">
    <property type="component" value="Unassembled WGS sequence"/>
</dbReference>
<accession>A0A1T0A7S4</accession>
<evidence type="ECO:0000313" key="4">
    <source>
        <dbReference type="Proteomes" id="UP000190435"/>
    </source>
</evidence>
<dbReference type="EMBL" id="MUXU01000022">
    <property type="protein sequence ID" value="OOR91371.1"/>
    <property type="molecule type" value="Genomic_DNA"/>
</dbReference>
<name>A0A1T0A7S4_9GAMM</name>
<protein>
    <submittedName>
        <fullName evidence="2">Uncharacterized protein</fullName>
    </submittedName>
</protein>
<keyword evidence="1" id="KW-0732">Signal</keyword>
<evidence type="ECO:0000313" key="5">
    <source>
        <dbReference type="Proteomes" id="UP000255279"/>
    </source>
</evidence>
<evidence type="ECO:0000256" key="1">
    <source>
        <dbReference type="SAM" id="SignalP"/>
    </source>
</evidence>
<gene>
    <name evidence="2" type="ORF">B0181_03470</name>
    <name evidence="3" type="ORF">NCTC10293_01567</name>
</gene>
<feature type="signal peptide" evidence="1">
    <location>
        <begin position="1"/>
        <end position="22"/>
    </location>
</feature>